<proteinExistence type="predicted"/>
<dbReference type="RefSeq" id="WP_172459337.1">
    <property type="nucleotide sequence ID" value="NZ_UHIA01000002.1"/>
</dbReference>
<sequence>MNAHDINAQLSVSLLIDLLSTSMRGKPVYRDFGVSDQTFELLKELNNGEMVQVTATPILQLHINDNLLNQGIQRVLQGRARHKLINDAIRLGASREIMQDFAGISHNQFNRQRHKLGLSEAPRRRPSKIKSDDYYRLSALHSRYGQDNSLDSKIDQLRCLVYLAEQSAIDINRIYQHFWRDNEQHTKELFGKTEHRK</sequence>
<gene>
    <name evidence="1" type="ORF">NCTC10717_00016</name>
</gene>
<dbReference type="Proteomes" id="UP000254575">
    <property type="component" value="Unassembled WGS sequence"/>
</dbReference>
<evidence type="ECO:0000313" key="2">
    <source>
        <dbReference type="Proteomes" id="UP000254575"/>
    </source>
</evidence>
<accession>A0A380MJS6</accession>
<organism evidence="1 2">
    <name type="scientific">Suttonella indologenes</name>
    <dbReference type="NCBI Taxonomy" id="13276"/>
    <lineage>
        <taxon>Bacteria</taxon>
        <taxon>Pseudomonadati</taxon>
        <taxon>Pseudomonadota</taxon>
        <taxon>Gammaproteobacteria</taxon>
        <taxon>Cardiobacteriales</taxon>
        <taxon>Cardiobacteriaceae</taxon>
        <taxon>Suttonella</taxon>
    </lineage>
</organism>
<reference evidence="1 2" key="1">
    <citation type="submission" date="2018-06" db="EMBL/GenBank/DDBJ databases">
        <authorList>
            <consortium name="Pathogen Informatics"/>
            <person name="Doyle S."/>
        </authorList>
    </citation>
    <scope>NUCLEOTIDE SEQUENCE [LARGE SCALE GENOMIC DNA]</scope>
    <source>
        <strain evidence="1 2">NCTC10717</strain>
    </source>
</reference>
<protein>
    <submittedName>
        <fullName evidence="1">Protein of uncharacterized function (DUF2857)</fullName>
    </submittedName>
</protein>
<dbReference type="Pfam" id="PF11198">
    <property type="entry name" value="DUF2857"/>
    <property type="match status" value="1"/>
</dbReference>
<dbReference type="EMBL" id="UHIA01000002">
    <property type="protein sequence ID" value="SUO90221.1"/>
    <property type="molecule type" value="Genomic_DNA"/>
</dbReference>
<dbReference type="AlphaFoldDB" id="A0A380MJS6"/>
<keyword evidence="2" id="KW-1185">Reference proteome</keyword>
<dbReference type="InterPro" id="IPR021364">
    <property type="entry name" value="DUF2857"/>
</dbReference>
<name>A0A380MJS6_9GAMM</name>
<evidence type="ECO:0000313" key="1">
    <source>
        <dbReference type="EMBL" id="SUO90221.1"/>
    </source>
</evidence>